<dbReference type="SMART" id="SM00065">
    <property type="entry name" value="GAF"/>
    <property type="match status" value="1"/>
</dbReference>
<dbReference type="Gene3D" id="1.10.287.130">
    <property type="match status" value="1"/>
</dbReference>
<dbReference type="SUPFAM" id="SSF47384">
    <property type="entry name" value="Homodimeric domain of signal transducing histidine kinase"/>
    <property type="match status" value="1"/>
</dbReference>
<dbReference type="RefSeq" id="WP_252662896.1">
    <property type="nucleotide sequence ID" value="NZ_CP098611.1"/>
</dbReference>
<dbReference type="InterPro" id="IPR003661">
    <property type="entry name" value="HisK_dim/P_dom"/>
</dbReference>
<dbReference type="EC" id="2.7.13.3" evidence="2"/>
<dbReference type="SUPFAM" id="SSF55874">
    <property type="entry name" value="ATPase domain of HSP90 chaperone/DNA topoisomerase II/histidine kinase"/>
    <property type="match status" value="1"/>
</dbReference>
<evidence type="ECO:0000256" key="2">
    <source>
        <dbReference type="ARBA" id="ARBA00012438"/>
    </source>
</evidence>
<evidence type="ECO:0000256" key="3">
    <source>
        <dbReference type="ARBA" id="ARBA00022777"/>
    </source>
</evidence>
<dbReference type="SUPFAM" id="SSF55781">
    <property type="entry name" value="GAF domain-like"/>
    <property type="match status" value="1"/>
</dbReference>
<name>A0ABY5ANV6_9CYAN</name>
<dbReference type="InterPro" id="IPR029016">
    <property type="entry name" value="GAF-like_dom_sf"/>
</dbReference>
<dbReference type="EMBL" id="CP098611">
    <property type="protein sequence ID" value="USR90872.1"/>
    <property type="molecule type" value="Genomic_DNA"/>
</dbReference>
<dbReference type="PROSITE" id="PS50109">
    <property type="entry name" value="HIS_KIN"/>
    <property type="match status" value="1"/>
</dbReference>
<protein>
    <recommendedName>
        <fullName evidence="2">histidine kinase</fullName>
        <ecNumber evidence="2">2.7.13.3</ecNumber>
    </recommendedName>
</protein>
<dbReference type="InterPro" id="IPR005467">
    <property type="entry name" value="His_kinase_dom"/>
</dbReference>
<comment type="catalytic activity">
    <reaction evidence="1">
        <text>ATP + protein L-histidine = ADP + protein N-phospho-L-histidine.</text>
        <dbReference type="EC" id="2.7.13.3"/>
    </reaction>
</comment>
<dbReference type="GO" id="GO:0016301">
    <property type="term" value="F:kinase activity"/>
    <property type="evidence" value="ECO:0007669"/>
    <property type="project" value="UniProtKB-KW"/>
</dbReference>
<gene>
    <name evidence="6" type="ORF">NEA10_18940</name>
</gene>
<evidence type="ECO:0000313" key="6">
    <source>
        <dbReference type="EMBL" id="USR90872.1"/>
    </source>
</evidence>
<dbReference type="InterPro" id="IPR036097">
    <property type="entry name" value="HisK_dim/P_sf"/>
</dbReference>
<sequence>MTDLAPTPNSLTILRHNGVLDRNSREIFQTAVETVTQALDLPIAWIWLLDHRDQKIEIQQLTPKDASLSLTGFDRDNKPSLLCTQVVETQQPLMVRDAARHPEFAHQPLVQEDGVRAYLGVPLLTHRGDCLGTLAVMDTTPRSFSRPEVTLVELAAQVAMLQLEAPSGLTPTPKPSPLFQGHPEPEPSASAIHTQLLDRFLQDLRTPLTSVMGMTSVLNREIYGPLRRKQKEYLDIIHNSGQYMLAMVEEILMLRELRELNASQPLSPVDLHMLCQQVLNILNPLASRREQQLLLSIQECDRLWTLDKPKFQQLLYHLVAHLIQISDLGVTLQVWVQRCCSNQVELSLAISDGSEGETLPESELERFGLLPPTDHSSHLVPSSQREVSLFGKLQAKPMQADDPDLGLFFACQLVHVQDGTLTIRGSATQGYRYVVTLGDRRDPHG</sequence>
<dbReference type="SMART" id="SM00388">
    <property type="entry name" value="HisKA"/>
    <property type="match status" value="1"/>
</dbReference>
<organism evidence="6 7">
    <name type="scientific">Phormidium yuhuli AB48</name>
    <dbReference type="NCBI Taxonomy" id="2940671"/>
    <lineage>
        <taxon>Bacteria</taxon>
        <taxon>Bacillati</taxon>
        <taxon>Cyanobacteriota</taxon>
        <taxon>Cyanophyceae</taxon>
        <taxon>Oscillatoriophycideae</taxon>
        <taxon>Oscillatoriales</taxon>
        <taxon>Oscillatoriaceae</taxon>
        <taxon>Phormidium</taxon>
        <taxon>Phormidium yuhuli</taxon>
    </lineage>
</organism>
<keyword evidence="3 6" id="KW-0418">Kinase</keyword>
<dbReference type="InterPro" id="IPR036890">
    <property type="entry name" value="HATPase_C_sf"/>
</dbReference>
<dbReference type="Gene3D" id="3.30.565.10">
    <property type="entry name" value="Histidine kinase-like ATPase, C-terminal domain"/>
    <property type="match status" value="1"/>
</dbReference>
<proteinExistence type="predicted"/>
<dbReference type="Pfam" id="PF00512">
    <property type="entry name" value="HisKA"/>
    <property type="match status" value="1"/>
</dbReference>
<dbReference type="Gene3D" id="3.30.450.40">
    <property type="match status" value="1"/>
</dbReference>
<dbReference type="PANTHER" id="PTHR43102:SF2">
    <property type="entry name" value="GAF DOMAIN-CONTAINING PROTEIN"/>
    <property type="match status" value="1"/>
</dbReference>
<feature type="domain" description="Histidine kinase" evidence="5">
    <location>
        <begin position="199"/>
        <end position="441"/>
    </location>
</feature>
<evidence type="ECO:0000256" key="4">
    <source>
        <dbReference type="SAM" id="MobiDB-lite"/>
    </source>
</evidence>
<evidence type="ECO:0000259" key="5">
    <source>
        <dbReference type="PROSITE" id="PS50109"/>
    </source>
</evidence>
<dbReference type="InterPro" id="IPR003018">
    <property type="entry name" value="GAF"/>
</dbReference>
<reference evidence="6" key="1">
    <citation type="submission" date="2022-06" db="EMBL/GenBank/DDBJ databases">
        <title>Genome sequence of Phormidium yuhuli AB48 isolated from an industrial photobioreactor environment.</title>
        <authorList>
            <person name="Qiu Y."/>
            <person name="Noonan A.J.C."/>
            <person name="Dofher K."/>
            <person name="Koch M."/>
            <person name="Kieft B."/>
            <person name="Lin X."/>
            <person name="Ziels R.M."/>
            <person name="Hallam S.J."/>
        </authorList>
    </citation>
    <scope>NUCLEOTIDE SEQUENCE</scope>
    <source>
        <strain evidence="6">AB48</strain>
    </source>
</reference>
<evidence type="ECO:0000256" key="1">
    <source>
        <dbReference type="ARBA" id="ARBA00000085"/>
    </source>
</evidence>
<dbReference type="CDD" id="cd00082">
    <property type="entry name" value="HisKA"/>
    <property type="match status" value="1"/>
</dbReference>
<feature type="region of interest" description="Disordered" evidence="4">
    <location>
        <begin position="167"/>
        <end position="188"/>
    </location>
</feature>
<dbReference type="Pfam" id="PF01590">
    <property type="entry name" value="GAF"/>
    <property type="match status" value="1"/>
</dbReference>
<keyword evidence="3 6" id="KW-0808">Transferase</keyword>
<accession>A0ABY5ANV6</accession>
<dbReference type="Proteomes" id="UP001056708">
    <property type="component" value="Chromosome"/>
</dbReference>
<keyword evidence="7" id="KW-1185">Reference proteome</keyword>
<dbReference type="PANTHER" id="PTHR43102">
    <property type="entry name" value="SLR1143 PROTEIN"/>
    <property type="match status" value="1"/>
</dbReference>
<evidence type="ECO:0000313" key="7">
    <source>
        <dbReference type="Proteomes" id="UP001056708"/>
    </source>
</evidence>